<evidence type="ECO:0000313" key="2">
    <source>
        <dbReference type="Proteomes" id="UP000765509"/>
    </source>
</evidence>
<dbReference type="EMBL" id="AVOT02047073">
    <property type="protein sequence ID" value="MBW0542352.1"/>
    <property type="molecule type" value="Genomic_DNA"/>
</dbReference>
<proteinExistence type="predicted"/>
<accession>A0A9Q3IIW3</accession>
<dbReference type="Proteomes" id="UP000765509">
    <property type="component" value="Unassembled WGS sequence"/>
</dbReference>
<keyword evidence="2" id="KW-1185">Reference proteome</keyword>
<comment type="caution">
    <text evidence="1">The sequence shown here is derived from an EMBL/GenBank/DDBJ whole genome shotgun (WGS) entry which is preliminary data.</text>
</comment>
<evidence type="ECO:0000313" key="1">
    <source>
        <dbReference type="EMBL" id="MBW0542352.1"/>
    </source>
</evidence>
<protein>
    <submittedName>
        <fullName evidence="1">Uncharacterized protein</fullName>
    </submittedName>
</protein>
<organism evidence="1 2">
    <name type="scientific">Austropuccinia psidii MF-1</name>
    <dbReference type="NCBI Taxonomy" id="1389203"/>
    <lineage>
        <taxon>Eukaryota</taxon>
        <taxon>Fungi</taxon>
        <taxon>Dikarya</taxon>
        <taxon>Basidiomycota</taxon>
        <taxon>Pucciniomycotina</taxon>
        <taxon>Pucciniomycetes</taxon>
        <taxon>Pucciniales</taxon>
        <taxon>Sphaerophragmiaceae</taxon>
        <taxon>Austropuccinia</taxon>
    </lineage>
</organism>
<dbReference type="AlphaFoldDB" id="A0A9Q3IIW3"/>
<reference evidence="1" key="1">
    <citation type="submission" date="2021-03" db="EMBL/GenBank/DDBJ databases">
        <title>Draft genome sequence of rust myrtle Austropuccinia psidii MF-1, a brazilian biotype.</title>
        <authorList>
            <person name="Quecine M.C."/>
            <person name="Pachon D.M.R."/>
            <person name="Bonatelli M.L."/>
            <person name="Correr F.H."/>
            <person name="Franceschini L.M."/>
            <person name="Leite T.F."/>
            <person name="Margarido G.R.A."/>
            <person name="Almeida C.A."/>
            <person name="Ferrarezi J.A."/>
            <person name="Labate C.A."/>
        </authorList>
    </citation>
    <scope>NUCLEOTIDE SEQUENCE</scope>
    <source>
        <strain evidence="1">MF-1</strain>
    </source>
</reference>
<sequence length="233" mass="27488">MKELTNEYSKFNIDDIIRTRTNKATHIIKGDNKKIPYDTTNSFTEVKKNNIYLKKCFDTSQEEVSKLKMKLNQIISYNNRQTELWKGMTIKEEIYEIELINYTQGFQNEVRNATRYITSRMNEIEKLLHTLSIMSTRLNKSEGIRYSNPQVLYVENAQIKNEISASFHTLELSIGQGPLKEVPKLKEWPHFSGEGEYDHMEFIRGIEMIKEYFVLQDIFVTVTMKKSDPHRRG</sequence>
<gene>
    <name evidence="1" type="ORF">O181_082067</name>
</gene>
<name>A0A9Q3IIW3_9BASI</name>